<evidence type="ECO:0000313" key="1">
    <source>
        <dbReference type="EMBL" id="KAJ8644653.1"/>
    </source>
</evidence>
<comment type="caution">
    <text evidence="1">The sequence shown here is derived from an EMBL/GenBank/DDBJ whole genome shotgun (WGS) entry which is preliminary data.</text>
</comment>
<gene>
    <name evidence="1" type="ORF">MRB53_006401</name>
</gene>
<organism evidence="1 2">
    <name type="scientific">Persea americana</name>
    <name type="common">Avocado</name>
    <dbReference type="NCBI Taxonomy" id="3435"/>
    <lineage>
        <taxon>Eukaryota</taxon>
        <taxon>Viridiplantae</taxon>
        <taxon>Streptophyta</taxon>
        <taxon>Embryophyta</taxon>
        <taxon>Tracheophyta</taxon>
        <taxon>Spermatophyta</taxon>
        <taxon>Magnoliopsida</taxon>
        <taxon>Magnoliidae</taxon>
        <taxon>Laurales</taxon>
        <taxon>Lauraceae</taxon>
        <taxon>Persea</taxon>
    </lineage>
</organism>
<dbReference type="EMBL" id="CM056810">
    <property type="protein sequence ID" value="KAJ8644653.1"/>
    <property type="molecule type" value="Genomic_DNA"/>
</dbReference>
<evidence type="ECO:0000313" key="2">
    <source>
        <dbReference type="Proteomes" id="UP001234297"/>
    </source>
</evidence>
<keyword evidence="2" id="KW-1185">Reference proteome</keyword>
<protein>
    <submittedName>
        <fullName evidence="1">Uncharacterized protein</fullName>
    </submittedName>
</protein>
<dbReference type="Proteomes" id="UP001234297">
    <property type="component" value="Chromosome 2"/>
</dbReference>
<sequence>MEKRGSLGGGETKIVVVVPVPEAPLHTVADLPRVSKQMWMNDSHGPLDLPPEEGILTIITWSYGGKDVSVKGSWDNWTSRKFLQRSGKDHSILLVLPTGVYQYTFIVDGEWRYSPDLPSMADEMGCITNLLDVNDYVPEILGSVTEFEAPPSPDSSYGQPFPVDEDFTNGPPAVPSQLHLTVLGMQTSTAEASSRPNMLFSTTSL</sequence>
<name>A0ACC2MGZ3_PERAE</name>
<accession>A0ACC2MGZ3</accession>
<reference evidence="1 2" key="1">
    <citation type="journal article" date="2022" name="Hortic Res">
        <title>A haplotype resolved chromosomal level avocado genome allows analysis of novel avocado genes.</title>
        <authorList>
            <person name="Nath O."/>
            <person name="Fletcher S.J."/>
            <person name="Hayward A."/>
            <person name="Shaw L.M."/>
            <person name="Masouleh A.K."/>
            <person name="Furtado A."/>
            <person name="Henry R.J."/>
            <person name="Mitter N."/>
        </authorList>
    </citation>
    <scope>NUCLEOTIDE SEQUENCE [LARGE SCALE GENOMIC DNA]</scope>
    <source>
        <strain evidence="2">cv. Hass</strain>
    </source>
</reference>
<proteinExistence type="predicted"/>